<dbReference type="AlphaFoldDB" id="A0AAN9IEZ6"/>
<keyword evidence="2" id="KW-1185">Reference proteome</keyword>
<dbReference type="EMBL" id="JAYWIO010000004">
    <property type="protein sequence ID" value="KAK7270236.1"/>
    <property type="molecule type" value="Genomic_DNA"/>
</dbReference>
<sequence length="93" mass="10655">MEKYNSAASFVVSFVSVHLRRSFAFDSLFSLFFSSYPSHTSPHFFPSHLCLLNSTLISLSLTSPPLFCVLQLPTLTEESIKRERVRYIIHIIT</sequence>
<accession>A0AAN9IEZ6</accession>
<protein>
    <submittedName>
        <fullName evidence="1">Uncharacterized protein</fullName>
    </submittedName>
</protein>
<gene>
    <name evidence="1" type="ORF">RIF29_23238</name>
</gene>
<evidence type="ECO:0000313" key="1">
    <source>
        <dbReference type="EMBL" id="KAK7270236.1"/>
    </source>
</evidence>
<proteinExistence type="predicted"/>
<evidence type="ECO:0000313" key="2">
    <source>
        <dbReference type="Proteomes" id="UP001372338"/>
    </source>
</evidence>
<name>A0AAN9IEZ6_CROPI</name>
<comment type="caution">
    <text evidence="1">The sequence shown here is derived from an EMBL/GenBank/DDBJ whole genome shotgun (WGS) entry which is preliminary data.</text>
</comment>
<organism evidence="1 2">
    <name type="scientific">Crotalaria pallida</name>
    <name type="common">Smooth rattlebox</name>
    <name type="synonym">Crotalaria striata</name>
    <dbReference type="NCBI Taxonomy" id="3830"/>
    <lineage>
        <taxon>Eukaryota</taxon>
        <taxon>Viridiplantae</taxon>
        <taxon>Streptophyta</taxon>
        <taxon>Embryophyta</taxon>
        <taxon>Tracheophyta</taxon>
        <taxon>Spermatophyta</taxon>
        <taxon>Magnoliopsida</taxon>
        <taxon>eudicotyledons</taxon>
        <taxon>Gunneridae</taxon>
        <taxon>Pentapetalae</taxon>
        <taxon>rosids</taxon>
        <taxon>fabids</taxon>
        <taxon>Fabales</taxon>
        <taxon>Fabaceae</taxon>
        <taxon>Papilionoideae</taxon>
        <taxon>50 kb inversion clade</taxon>
        <taxon>genistoids sensu lato</taxon>
        <taxon>core genistoids</taxon>
        <taxon>Crotalarieae</taxon>
        <taxon>Crotalaria</taxon>
    </lineage>
</organism>
<dbReference type="Proteomes" id="UP001372338">
    <property type="component" value="Unassembled WGS sequence"/>
</dbReference>
<reference evidence="1 2" key="1">
    <citation type="submission" date="2024-01" db="EMBL/GenBank/DDBJ databases">
        <title>The genomes of 5 underutilized Papilionoideae crops provide insights into root nodulation and disease resistanc.</title>
        <authorList>
            <person name="Yuan L."/>
        </authorList>
    </citation>
    <scope>NUCLEOTIDE SEQUENCE [LARGE SCALE GENOMIC DNA]</scope>
    <source>
        <strain evidence="1">ZHUSHIDOU_FW_LH</strain>
        <tissue evidence="1">Leaf</tissue>
    </source>
</reference>